<evidence type="ECO:0000259" key="6">
    <source>
        <dbReference type="Pfam" id="PF06271"/>
    </source>
</evidence>
<sequence length="200" mass="23831">MTNDFTFELIAIGVLILTYYTLYYLSKLIIKYELQKKKTKRISNAKTYKTVTRQGENFEYEFPLNPNLDEFWIRLFAKVFDYGFYLGIFYLIDRILIEKSIYPYLLAFLALFIINPIFESLTGRTFGKYVFGMRVIDDFGENPSFLTSFIKNLLQLFSIAFYVLSSATILEDEMFFHNKRTFTYTIWSKDKEKILTELNN</sequence>
<keyword evidence="2 5" id="KW-0812">Transmembrane</keyword>
<evidence type="ECO:0000313" key="9">
    <source>
        <dbReference type="EMBL" id="WCO03580.1"/>
    </source>
</evidence>
<protein>
    <submittedName>
        <fullName evidence="8">RDD family protein</fullName>
    </submittedName>
</protein>
<keyword evidence="4 5" id="KW-0472">Membrane</keyword>
<dbReference type="EMBL" id="CP116221">
    <property type="protein sequence ID" value="WCO03580.1"/>
    <property type="molecule type" value="Genomic_DNA"/>
</dbReference>
<dbReference type="RefSeq" id="WP_272792447.1">
    <property type="nucleotide sequence ID" value="NZ_CP116221.1"/>
</dbReference>
<evidence type="ECO:0000256" key="3">
    <source>
        <dbReference type="ARBA" id="ARBA00022989"/>
    </source>
</evidence>
<name>A0ABY7S351_9FLAO</name>
<evidence type="ECO:0000313" key="10">
    <source>
        <dbReference type="Proteomes" id="UP001202717"/>
    </source>
</evidence>
<organism evidence="8 10">
    <name type="scientific">Psychroserpens ponticola</name>
    <dbReference type="NCBI Taxonomy" id="2932268"/>
    <lineage>
        <taxon>Bacteria</taxon>
        <taxon>Pseudomonadati</taxon>
        <taxon>Bacteroidota</taxon>
        <taxon>Flavobacteriia</taxon>
        <taxon>Flavobacteriales</taxon>
        <taxon>Flavobacteriaceae</taxon>
        <taxon>Psychroserpens</taxon>
    </lineage>
</organism>
<feature type="transmembrane region" description="Helical" evidence="5">
    <location>
        <begin position="101"/>
        <end position="118"/>
    </location>
</feature>
<dbReference type="Pfam" id="PF06271">
    <property type="entry name" value="RDD"/>
    <property type="match status" value="1"/>
</dbReference>
<accession>A0ABY7S351</accession>
<feature type="transmembrane region" description="Helical" evidence="5">
    <location>
        <begin position="7"/>
        <end position="25"/>
    </location>
</feature>
<reference evidence="8 10" key="1">
    <citation type="submission" date="2023-01" db="EMBL/GenBank/DDBJ databases">
        <title>Psychroserpens ponticola sp. nov., isolated from seawater.</title>
        <authorList>
            <person name="Kristyanto S."/>
            <person name="Jung J."/>
            <person name="Kim J.M."/>
            <person name="Jeon C.O."/>
        </authorList>
    </citation>
    <scope>NUCLEOTIDE SEQUENCE [LARGE SCALE GENOMIC DNA]</scope>
    <source>
        <strain evidence="8 10">MSW6</strain>
    </source>
</reference>
<gene>
    <name evidence="7" type="ORF">MUN68_008540</name>
    <name evidence="8" type="ORF">MUN68_008675</name>
    <name evidence="9" type="ORF">MUN68_008735</name>
</gene>
<dbReference type="InterPro" id="IPR010432">
    <property type="entry name" value="RDD"/>
</dbReference>
<dbReference type="EMBL" id="CP116221">
    <property type="protein sequence ID" value="WCO03568.1"/>
    <property type="molecule type" value="Genomic_DNA"/>
</dbReference>
<feature type="transmembrane region" description="Helical" evidence="5">
    <location>
        <begin position="153"/>
        <end position="170"/>
    </location>
</feature>
<dbReference type="EMBL" id="CP116221">
    <property type="protein sequence ID" value="WCO03542.1"/>
    <property type="molecule type" value="Genomic_DNA"/>
</dbReference>
<keyword evidence="10" id="KW-1185">Reference proteome</keyword>
<evidence type="ECO:0000256" key="1">
    <source>
        <dbReference type="ARBA" id="ARBA00004141"/>
    </source>
</evidence>
<evidence type="ECO:0000256" key="2">
    <source>
        <dbReference type="ARBA" id="ARBA00022692"/>
    </source>
</evidence>
<dbReference type="Proteomes" id="UP001202717">
    <property type="component" value="Chromosome"/>
</dbReference>
<proteinExistence type="predicted"/>
<keyword evidence="3 5" id="KW-1133">Transmembrane helix</keyword>
<comment type="subcellular location">
    <subcellularLocation>
        <location evidence="1">Membrane</location>
        <topology evidence="1">Multi-pass membrane protein</topology>
    </subcellularLocation>
</comment>
<evidence type="ECO:0000313" key="7">
    <source>
        <dbReference type="EMBL" id="WCO03542.1"/>
    </source>
</evidence>
<evidence type="ECO:0000256" key="5">
    <source>
        <dbReference type="SAM" id="Phobius"/>
    </source>
</evidence>
<feature type="domain" description="RDD" evidence="6">
    <location>
        <begin position="71"/>
        <end position="170"/>
    </location>
</feature>
<evidence type="ECO:0000256" key="4">
    <source>
        <dbReference type="ARBA" id="ARBA00023136"/>
    </source>
</evidence>
<evidence type="ECO:0000313" key="8">
    <source>
        <dbReference type="EMBL" id="WCO03568.1"/>
    </source>
</evidence>